<organism evidence="2 3">
    <name type="scientific">Blyttiomyces helicus</name>
    <dbReference type="NCBI Taxonomy" id="388810"/>
    <lineage>
        <taxon>Eukaryota</taxon>
        <taxon>Fungi</taxon>
        <taxon>Fungi incertae sedis</taxon>
        <taxon>Chytridiomycota</taxon>
        <taxon>Chytridiomycota incertae sedis</taxon>
        <taxon>Chytridiomycetes</taxon>
        <taxon>Chytridiomycetes incertae sedis</taxon>
        <taxon>Blyttiomyces</taxon>
    </lineage>
</organism>
<feature type="compositionally biased region" description="Basic and acidic residues" evidence="1">
    <location>
        <begin position="538"/>
        <end position="554"/>
    </location>
</feature>
<evidence type="ECO:0000313" key="3">
    <source>
        <dbReference type="Proteomes" id="UP000269721"/>
    </source>
</evidence>
<keyword evidence="3" id="KW-1185">Reference proteome</keyword>
<feature type="region of interest" description="Disordered" evidence="1">
    <location>
        <begin position="1"/>
        <end position="36"/>
    </location>
</feature>
<feature type="region of interest" description="Disordered" evidence="1">
    <location>
        <begin position="535"/>
        <end position="554"/>
    </location>
</feature>
<reference evidence="3" key="1">
    <citation type="journal article" date="2018" name="Nat. Microbiol.">
        <title>Leveraging single-cell genomics to expand the fungal tree of life.</title>
        <authorList>
            <person name="Ahrendt S.R."/>
            <person name="Quandt C.A."/>
            <person name="Ciobanu D."/>
            <person name="Clum A."/>
            <person name="Salamov A."/>
            <person name="Andreopoulos B."/>
            <person name="Cheng J.F."/>
            <person name="Woyke T."/>
            <person name="Pelin A."/>
            <person name="Henrissat B."/>
            <person name="Reynolds N.K."/>
            <person name="Benny G.L."/>
            <person name="Smith M.E."/>
            <person name="James T.Y."/>
            <person name="Grigoriev I.V."/>
        </authorList>
    </citation>
    <scope>NUCLEOTIDE SEQUENCE [LARGE SCALE GENOMIC DNA]</scope>
</reference>
<feature type="compositionally biased region" description="Pro residues" evidence="1">
    <location>
        <begin position="371"/>
        <end position="380"/>
    </location>
</feature>
<accession>A0A4P9WGG1</accession>
<gene>
    <name evidence="2" type="ORF">BDK51DRAFT_44285</name>
</gene>
<feature type="compositionally biased region" description="Polar residues" evidence="1">
    <location>
        <begin position="384"/>
        <end position="394"/>
    </location>
</feature>
<dbReference type="AlphaFoldDB" id="A0A4P9WGG1"/>
<name>A0A4P9WGG1_9FUNG</name>
<feature type="region of interest" description="Disordered" evidence="1">
    <location>
        <begin position="270"/>
        <end position="395"/>
    </location>
</feature>
<evidence type="ECO:0000256" key="1">
    <source>
        <dbReference type="SAM" id="MobiDB-lite"/>
    </source>
</evidence>
<dbReference type="EMBL" id="KZ995279">
    <property type="protein sequence ID" value="RKO90995.1"/>
    <property type="molecule type" value="Genomic_DNA"/>
</dbReference>
<protein>
    <submittedName>
        <fullName evidence="2">Uncharacterized protein</fullName>
    </submittedName>
</protein>
<feature type="compositionally biased region" description="Polar residues" evidence="1">
    <location>
        <begin position="324"/>
        <end position="336"/>
    </location>
</feature>
<feature type="region of interest" description="Disordered" evidence="1">
    <location>
        <begin position="203"/>
        <end position="254"/>
    </location>
</feature>
<sequence>MDPLPPHQQHNTRRGHAGRSPNTEHPSPIDWSSLDVGFPQQDALGALNDWRHSYSLDAAEIQLGLNPAPWLQELDLASLEVPSNVPSYGAEPTSHIGELPSDVTLWPSPAAILSTSPELRTPIFDQPPIQYPQHPPYELLNVSPTVPVPTREVVQPFGPPSLGDASGFRNAPPLERDSFINHAGQTWEPVLRPQYFPYPLPIEPSGVSPQSPPFSGLLPPTSANVEFPDPTSHTQISIAPTPSSSEPLPPSPDLQWTTVTAEQRFPYGFSNELPRASSESSGLSFPPNPISDNLSPPLSTGPEWTPVCTSQSSPNGSALERSGASDQPSSLPTTRKLTSHVEKIQGPIYPRSARKSQTPPSPPKIHTSPIPSGPPAPNPILTPHAQSPHSTTPSREPLAGAIIREEMVACTSCGVDQAILLLNGQESSLASEHLAPFTCGQCEIAARIPRPSRRARNKEKTTHQEIVACNSCGKEHVVLILCGPESSLASERRVTFTCGPCDAAASLNTASLAEPAAAALPAPAAGSASLAPATDALPELKTKPDSGKRKKGPIEHRSDMVCSACNRSAGVGRMQVRNGDPPHGQRRREEWVEPDFDTEVVCSSCWTKYKFCTTCGGGGMYRSGRWRPRQLFHPGKRNCNLSHERIGAVTYNFVSHRCDEISPRDRSAVYSTLAECQLRWKCTSNYMEAYVDFRTCASIVARCQSALLELANFIGSEADAGIGRLIVGQWEGQKLTAKKRKSPPTPPTDPDPEPLEPPTALPPPSVGPRLHGFMGAQVNHHKGVIFIAHACTLNPTPPVLSGLYRGLITAATAATAAHRAYHPTSPPLAHVCVALFPVAPDAPAHLQHSHTSNWGGSGFGPVDKYVLGKPIQASLFDEPGIYPDAVRQLQENWVVAVHELLEWCDLIDKIP</sequence>
<feature type="compositionally biased region" description="Polar residues" evidence="1">
    <location>
        <begin position="307"/>
        <end position="316"/>
    </location>
</feature>
<feature type="compositionally biased region" description="Pro residues" evidence="1">
    <location>
        <begin position="743"/>
        <end position="766"/>
    </location>
</feature>
<evidence type="ECO:0000313" key="2">
    <source>
        <dbReference type="EMBL" id="RKO90995.1"/>
    </source>
</evidence>
<dbReference type="OrthoDB" id="2129662at2759"/>
<feature type="region of interest" description="Disordered" evidence="1">
    <location>
        <begin position="734"/>
        <end position="773"/>
    </location>
</feature>
<proteinExistence type="predicted"/>
<dbReference type="Proteomes" id="UP000269721">
    <property type="component" value="Unassembled WGS sequence"/>
</dbReference>